<reference evidence="1" key="1">
    <citation type="submission" date="2023-05" db="EMBL/GenBank/DDBJ databases">
        <title>Nepenthes gracilis genome sequencing.</title>
        <authorList>
            <person name="Fukushima K."/>
        </authorList>
    </citation>
    <scope>NUCLEOTIDE SEQUENCE</scope>
    <source>
        <strain evidence="1">SING2019-196</strain>
    </source>
</reference>
<name>A0AAD3XHM5_NEPGR</name>
<dbReference type="EMBL" id="BSYO01000005">
    <property type="protein sequence ID" value="GMH04889.1"/>
    <property type="molecule type" value="Genomic_DNA"/>
</dbReference>
<evidence type="ECO:0000313" key="1">
    <source>
        <dbReference type="EMBL" id="GMH04889.1"/>
    </source>
</evidence>
<evidence type="ECO:0000313" key="2">
    <source>
        <dbReference type="Proteomes" id="UP001279734"/>
    </source>
</evidence>
<protein>
    <submittedName>
        <fullName evidence="1">Uncharacterized protein</fullName>
    </submittedName>
</protein>
<organism evidence="1 2">
    <name type="scientific">Nepenthes gracilis</name>
    <name type="common">Slender pitcher plant</name>
    <dbReference type="NCBI Taxonomy" id="150966"/>
    <lineage>
        <taxon>Eukaryota</taxon>
        <taxon>Viridiplantae</taxon>
        <taxon>Streptophyta</taxon>
        <taxon>Embryophyta</taxon>
        <taxon>Tracheophyta</taxon>
        <taxon>Spermatophyta</taxon>
        <taxon>Magnoliopsida</taxon>
        <taxon>eudicotyledons</taxon>
        <taxon>Gunneridae</taxon>
        <taxon>Pentapetalae</taxon>
        <taxon>Caryophyllales</taxon>
        <taxon>Nepenthaceae</taxon>
        <taxon>Nepenthes</taxon>
    </lineage>
</organism>
<comment type="caution">
    <text evidence="1">The sequence shown here is derived from an EMBL/GenBank/DDBJ whole genome shotgun (WGS) entry which is preliminary data.</text>
</comment>
<accession>A0AAD3XHM5</accession>
<sequence>MSPVDGFCWELLKEGCWLDVQCYDSWRQCSWMQARFCLWCCVQLPCCRLMQFMYFSCCPYIAAECCSEFHSAVAKLLLLMPLSFINRDLHFILHTSLLKAVAAGFMCWPVRWPFCCMCMVLRLVESSYVIVVDAFAWGGYWDCLAKELCCRSVVPVVRWHAVAGMQMSMVAIGFKASVLLWILWIRELTDFESVHV</sequence>
<proteinExistence type="predicted"/>
<keyword evidence="2" id="KW-1185">Reference proteome</keyword>
<dbReference type="AlphaFoldDB" id="A0AAD3XHM5"/>
<dbReference type="Proteomes" id="UP001279734">
    <property type="component" value="Unassembled WGS sequence"/>
</dbReference>
<gene>
    <name evidence="1" type="ORF">Nepgr_006729</name>
</gene>